<evidence type="ECO:0000313" key="3">
    <source>
        <dbReference type="Proteomes" id="UP000006591"/>
    </source>
</evidence>
<dbReference type="HOGENOM" id="CLU_2030469_0_0_1"/>
<evidence type="ECO:0000313" key="2">
    <source>
        <dbReference type="EnsemblPlants" id="ONIVA02G13520.1"/>
    </source>
</evidence>
<dbReference type="EnsemblPlants" id="ONIVA02G13520.1">
    <property type="protein sequence ID" value="ONIVA02G13520.1"/>
    <property type="gene ID" value="ONIVA02G13520"/>
</dbReference>
<keyword evidence="3" id="KW-1185">Reference proteome</keyword>
<name>A0A0E0G4X5_ORYNI</name>
<feature type="region of interest" description="Disordered" evidence="1">
    <location>
        <begin position="69"/>
        <end position="105"/>
    </location>
</feature>
<feature type="compositionally biased region" description="Gly residues" evidence="1">
    <location>
        <begin position="85"/>
        <end position="100"/>
    </location>
</feature>
<dbReference type="Gramene" id="ONIVA02G13520.1">
    <property type="protein sequence ID" value="ONIVA02G13520.1"/>
    <property type="gene ID" value="ONIVA02G13520"/>
</dbReference>
<dbReference type="AlphaFoldDB" id="A0A0E0G4X5"/>
<reference evidence="2" key="2">
    <citation type="submission" date="2018-04" db="EMBL/GenBank/DDBJ databases">
        <title>OnivRS2 (Oryza nivara Reference Sequence Version 2).</title>
        <authorList>
            <person name="Zhang J."/>
            <person name="Kudrna D."/>
            <person name="Lee S."/>
            <person name="Talag J."/>
            <person name="Rajasekar S."/>
            <person name="Welchert J."/>
            <person name="Hsing Y.-I."/>
            <person name="Wing R.A."/>
        </authorList>
    </citation>
    <scope>NUCLEOTIDE SEQUENCE [LARGE SCALE GENOMIC DNA]</scope>
    <source>
        <strain evidence="2">SL10</strain>
    </source>
</reference>
<evidence type="ECO:0000256" key="1">
    <source>
        <dbReference type="SAM" id="MobiDB-lite"/>
    </source>
</evidence>
<sequence length="122" mass="13915">MHATIEQKVISSDTREARLSRQLGTQGEISPHLVKESLWRVDGKTRRLCHLRLGQKQIFRPFRTEKSFNSSHGRRWKATAPDMQGNGGYMPKGENQGGQGTTLNVSQEIPRINQLELLEGRY</sequence>
<protein>
    <submittedName>
        <fullName evidence="2">Uncharacterized protein</fullName>
    </submittedName>
</protein>
<accession>A0A0E0G4X5</accession>
<dbReference type="Proteomes" id="UP000006591">
    <property type="component" value="Chromosome 2"/>
</dbReference>
<organism evidence="2">
    <name type="scientific">Oryza nivara</name>
    <name type="common">Indian wild rice</name>
    <name type="synonym">Oryza sativa f. spontanea</name>
    <dbReference type="NCBI Taxonomy" id="4536"/>
    <lineage>
        <taxon>Eukaryota</taxon>
        <taxon>Viridiplantae</taxon>
        <taxon>Streptophyta</taxon>
        <taxon>Embryophyta</taxon>
        <taxon>Tracheophyta</taxon>
        <taxon>Spermatophyta</taxon>
        <taxon>Magnoliopsida</taxon>
        <taxon>Liliopsida</taxon>
        <taxon>Poales</taxon>
        <taxon>Poaceae</taxon>
        <taxon>BOP clade</taxon>
        <taxon>Oryzoideae</taxon>
        <taxon>Oryzeae</taxon>
        <taxon>Oryzinae</taxon>
        <taxon>Oryza</taxon>
    </lineage>
</organism>
<proteinExistence type="predicted"/>
<reference evidence="2" key="1">
    <citation type="submission" date="2015-04" db="UniProtKB">
        <authorList>
            <consortium name="EnsemblPlants"/>
        </authorList>
    </citation>
    <scope>IDENTIFICATION</scope>
    <source>
        <strain evidence="2">SL10</strain>
    </source>
</reference>